<sequence length="72" mass="7624">MPSQSGINVAVTPNGANEAQAQLREVTRAAQPPADRRSIITVDVLGPVGDGRCEDRNRSDDPDCAPDRGNPQ</sequence>
<dbReference type="Proteomes" id="UP000229081">
    <property type="component" value="Chromosome"/>
</dbReference>
<organism evidence="2 3">
    <name type="scientific">Sphingomonas psychrotolerans</name>
    <dbReference type="NCBI Taxonomy" id="1327635"/>
    <lineage>
        <taxon>Bacteria</taxon>
        <taxon>Pseudomonadati</taxon>
        <taxon>Pseudomonadota</taxon>
        <taxon>Alphaproteobacteria</taxon>
        <taxon>Sphingomonadales</taxon>
        <taxon>Sphingomonadaceae</taxon>
        <taxon>Sphingomonas</taxon>
    </lineage>
</organism>
<dbReference type="KEGG" id="sphc:CVN68_21535"/>
<feature type="region of interest" description="Disordered" evidence="1">
    <location>
        <begin position="26"/>
        <end position="72"/>
    </location>
</feature>
<evidence type="ECO:0000256" key="1">
    <source>
        <dbReference type="SAM" id="MobiDB-lite"/>
    </source>
</evidence>
<reference evidence="2 3" key="1">
    <citation type="submission" date="2017-11" db="EMBL/GenBank/DDBJ databases">
        <title>Complete genome sequence of Sphingomonas sp. Strain Cra20, a psychrotolerant potential plant growth promoting rhizobacteria.</title>
        <authorList>
            <person name="Luo Y."/>
        </authorList>
    </citation>
    <scope>NUCLEOTIDE SEQUENCE [LARGE SCALE GENOMIC DNA]</scope>
    <source>
        <strain evidence="2 3">Cra20</strain>
    </source>
</reference>
<keyword evidence="3" id="KW-1185">Reference proteome</keyword>
<accession>A0A2K8MRW5</accession>
<evidence type="ECO:0000313" key="2">
    <source>
        <dbReference type="EMBL" id="ATY34221.1"/>
    </source>
</evidence>
<gene>
    <name evidence="2" type="ORF">CVN68_21535</name>
</gene>
<dbReference type="AlphaFoldDB" id="A0A2K8MRW5"/>
<dbReference type="EMBL" id="CP024923">
    <property type="protein sequence ID" value="ATY34221.1"/>
    <property type="molecule type" value="Genomic_DNA"/>
</dbReference>
<feature type="compositionally biased region" description="Basic and acidic residues" evidence="1">
    <location>
        <begin position="51"/>
        <end position="61"/>
    </location>
</feature>
<proteinExistence type="predicted"/>
<evidence type="ECO:0000313" key="3">
    <source>
        <dbReference type="Proteomes" id="UP000229081"/>
    </source>
</evidence>
<name>A0A2K8MRW5_9SPHN</name>
<protein>
    <submittedName>
        <fullName evidence="2">Uncharacterized protein</fullName>
    </submittedName>
</protein>